<comment type="caution">
    <text evidence="8">The sequence shown here is derived from an EMBL/GenBank/DDBJ whole genome shotgun (WGS) entry which is preliminary data.</text>
</comment>
<evidence type="ECO:0000256" key="4">
    <source>
        <dbReference type="ARBA" id="ARBA00022989"/>
    </source>
</evidence>
<feature type="transmembrane region" description="Helical" evidence="6">
    <location>
        <begin position="131"/>
        <end position="158"/>
    </location>
</feature>
<evidence type="ECO:0000313" key="8">
    <source>
        <dbReference type="EMBL" id="KJU86795.1"/>
    </source>
</evidence>
<accession>A0A0F3GY52</accession>
<feature type="transmembrane region" description="Helical" evidence="6">
    <location>
        <begin position="93"/>
        <end position="111"/>
    </location>
</feature>
<reference evidence="8 9" key="1">
    <citation type="submission" date="2015-02" db="EMBL/GenBank/DDBJ databases">
        <title>Single-cell genomics of uncultivated deep-branching MTB reveals a conserved set of magnetosome genes.</title>
        <authorList>
            <person name="Kolinko S."/>
            <person name="Richter M."/>
            <person name="Glockner F.O."/>
            <person name="Brachmann A."/>
            <person name="Schuler D."/>
        </authorList>
    </citation>
    <scope>NUCLEOTIDE SEQUENCE [LARGE SCALE GENOMIC DNA]</scope>
    <source>
        <strain evidence="8">TM-1</strain>
    </source>
</reference>
<proteinExistence type="predicted"/>
<feature type="transmembrane region" description="Helical" evidence="6">
    <location>
        <begin position="58"/>
        <end position="81"/>
    </location>
</feature>
<dbReference type="GO" id="GO:0016020">
    <property type="term" value="C:membrane"/>
    <property type="evidence" value="ECO:0007669"/>
    <property type="project" value="UniProtKB-SubCell"/>
</dbReference>
<evidence type="ECO:0000256" key="6">
    <source>
        <dbReference type="SAM" id="Phobius"/>
    </source>
</evidence>
<feature type="transmembrane region" description="Helical" evidence="6">
    <location>
        <begin position="20"/>
        <end position="46"/>
    </location>
</feature>
<sequence>MGLVDYIRLSIGDPSVLSIFLAYIGGVLASLTPCVYPMIPIVMGIIGAASATSRLRGFTLSLSYAIGLSIVYTALGMIASLTGSFFGEISTNPWSYLIFGNLCLILAFWMMDWVDIPVFSSVKTTDRGGYIGAFITGMLSGLVAAPCTSPVLAGLLIYTSTTKNAILGGLMLFFFSMGMTTILIIIGTFSGVMKSLPKPGNWMVWLKKGTALVLIGLGEYFLIKSGGGFSL</sequence>
<dbReference type="GO" id="GO:0045454">
    <property type="term" value="P:cell redox homeostasis"/>
    <property type="evidence" value="ECO:0007669"/>
    <property type="project" value="TreeGrafter"/>
</dbReference>
<dbReference type="EMBL" id="LACI01000454">
    <property type="protein sequence ID" value="KJU86795.1"/>
    <property type="molecule type" value="Genomic_DNA"/>
</dbReference>
<evidence type="ECO:0000256" key="1">
    <source>
        <dbReference type="ARBA" id="ARBA00004141"/>
    </source>
</evidence>
<dbReference type="AlphaFoldDB" id="A0A0F3GY52"/>
<feature type="transmembrane region" description="Helical" evidence="6">
    <location>
        <begin position="204"/>
        <end position="223"/>
    </location>
</feature>
<comment type="subcellular location">
    <subcellularLocation>
        <location evidence="1">Membrane</location>
        <topology evidence="1">Multi-pass membrane protein</topology>
    </subcellularLocation>
</comment>
<dbReference type="Pfam" id="PF02683">
    <property type="entry name" value="DsbD_TM"/>
    <property type="match status" value="1"/>
</dbReference>
<dbReference type="PANTHER" id="PTHR32234:SF0">
    <property type="entry name" value="THIOL:DISULFIDE INTERCHANGE PROTEIN DSBD"/>
    <property type="match status" value="1"/>
</dbReference>
<dbReference type="Proteomes" id="UP000033423">
    <property type="component" value="Unassembled WGS sequence"/>
</dbReference>
<protein>
    <submittedName>
        <fullName evidence="8">Protein-disulfide reductase</fullName>
    </submittedName>
</protein>
<evidence type="ECO:0000256" key="5">
    <source>
        <dbReference type="ARBA" id="ARBA00023136"/>
    </source>
</evidence>
<dbReference type="GO" id="GO:0017004">
    <property type="term" value="P:cytochrome complex assembly"/>
    <property type="evidence" value="ECO:0007669"/>
    <property type="project" value="UniProtKB-KW"/>
</dbReference>
<dbReference type="InterPro" id="IPR003834">
    <property type="entry name" value="Cyt_c_assmbl_TM_dom"/>
</dbReference>
<keyword evidence="2 6" id="KW-0812">Transmembrane</keyword>
<keyword evidence="5 6" id="KW-0472">Membrane</keyword>
<gene>
    <name evidence="8" type="ORF">MBAV_001014</name>
</gene>
<evidence type="ECO:0000313" key="9">
    <source>
        <dbReference type="Proteomes" id="UP000033423"/>
    </source>
</evidence>
<evidence type="ECO:0000256" key="2">
    <source>
        <dbReference type="ARBA" id="ARBA00022692"/>
    </source>
</evidence>
<keyword evidence="4 6" id="KW-1133">Transmembrane helix</keyword>
<keyword evidence="9" id="KW-1185">Reference proteome</keyword>
<feature type="domain" description="Cytochrome C biogenesis protein transmembrane" evidence="7">
    <location>
        <begin position="19"/>
        <end position="218"/>
    </location>
</feature>
<dbReference type="PANTHER" id="PTHR32234">
    <property type="entry name" value="THIOL:DISULFIDE INTERCHANGE PROTEIN DSBD"/>
    <property type="match status" value="1"/>
</dbReference>
<dbReference type="PATRIC" id="fig|29290.4.peg.1336"/>
<dbReference type="GO" id="GO:0015035">
    <property type="term" value="F:protein-disulfide reductase activity"/>
    <property type="evidence" value="ECO:0007669"/>
    <property type="project" value="TreeGrafter"/>
</dbReference>
<evidence type="ECO:0000256" key="3">
    <source>
        <dbReference type="ARBA" id="ARBA00022748"/>
    </source>
</evidence>
<name>A0A0F3GY52_9BACT</name>
<keyword evidence="3" id="KW-0201">Cytochrome c-type biogenesis</keyword>
<organism evidence="8 9">
    <name type="scientific">Candidatus Magnetobacterium bavaricum</name>
    <dbReference type="NCBI Taxonomy" id="29290"/>
    <lineage>
        <taxon>Bacteria</taxon>
        <taxon>Pseudomonadati</taxon>
        <taxon>Nitrospirota</taxon>
        <taxon>Thermodesulfovibrionia</taxon>
        <taxon>Thermodesulfovibrionales</taxon>
        <taxon>Candidatus Magnetobacteriaceae</taxon>
        <taxon>Candidatus Magnetobacterium</taxon>
    </lineage>
</organism>
<feature type="transmembrane region" description="Helical" evidence="6">
    <location>
        <begin position="170"/>
        <end position="192"/>
    </location>
</feature>
<evidence type="ECO:0000259" key="7">
    <source>
        <dbReference type="Pfam" id="PF02683"/>
    </source>
</evidence>